<dbReference type="InterPro" id="IPR029033">
    <property type="entry name" value="His_PPase_superfam"/>
</dbReference>
<dbReference type="SUPFAM" id="SSF53254">
    <property type="entry name" value="Phosphoglycerate mutase-like"/>
    <property type="match status" value="1"/>
</dbReference>
<dbReference type="AlphaFoldDB" id="A0A6A8M683"/>
<dbReference type="PANTHER" id="PTHR48100:SF1">
    <property type="entry name" value="HISTIDINE PHOSPHATASE FAMILY PROTEIN-RELATED"/>
    <property type="match status" value="1"/>
</dbReference>
<dbReference type="GO" id="GO:0005737">
    <property type="term" value="C:cytoplasm"/>
    <property type="evidence" value="ECO:0007669"/>
    <property type="project" value="TreeGrafter"/>
</dbReference>
<dbReference type="InterPro" id="IPR013078">
    <property type="entry name" value="His_Pase_superF_clade-1"/>
</dbReference>
<protein>
    <submittedName>
        <fullName evidence="1">Histidine phosphatase family protein</fullName>
    </submittedName>
</protein>
<organism evidence="1">
    <name type="scientific">Baileyella intestinalis</name>
    <dbReference type="NCBI Taxonomy" id="2606709"/>
    <lineage>
        <taxon>Bacteria</taxon>
        <taxon>Bacillati</taxon>
        <taxon>Bacillota</taxon>
        <taxon>Clostridia</taxon>
        <taxon>Peptostreptococcales</taxon>
        <taxon>Anaerovoracaceae</taxon>
        <taxon>Baileyella</taxon>
    </lineage>
</organism>
<dbReference type="SMART" id="SM00855">
    <property type="entry name" value="PGAM"/>
    <property type="match status" value="1"/>
</dbReference>
<gene>
    <name evidence="1" type="ORF">FYJ66_04550</name>
</gene>
<sequence>MSQFTTNNLFLIRHGHTEGTSKKVFYGSTDLALTPEGAGEIRQLESKGIYPSPDNACLYTTGMLRTEQTFQLIFGDLPHGTIPELREINMGVFEMASLDDLMKHEPSRRWFNGETPDFDFPEGDSTETFTARIKKGAGILKDIMKKDPGKDTILVCHGGVISSLMTLFFPADKENTWGWIPEPGHGYEINFQDLQPVDYSSL</sequence>
<comment type="caution">
    <text evidence="1">The sequence shown here is derived from an EMBL/GenBank/DDBJ whole genome shotgun (WGS) entry which is preliminary data.</text>
</comment>
<reference evidence="1" key="1">
    <citation type="submission" date="2019-09" db="EMBL/GenBank/DDBJ databases">
        <title>In-depth cultivation of the pig gut microbiome towards novel bacterial diversity and tailored functional studies.</title>
        <authorList>
            <person name="Wylensek D."/>
            <person name="Hitch T.C.A."/>
            <person name="Clavel T."/>
        </authorList>
    </citation>
    <scope>NUCLEOTIDE SEQUENCE</scope>
    <source>
        <strain evidence="1">RF-744-FAT-WT-3</strain>
    </source>
</reference>
<dbReference type="PANTHER" id="PTHR48100">
    <property type="entry name" value="BROAD-SPECIFICITY PHOSPHATASE YOR283W-RELATED"/>
    <property type="match status" value="1"/>
</dbReference>
<dbReference type="CDD" id="cd07067">
    <property type="entry name" value="HP_PGM_like"/>
    <property type="match status" value="1"/>
</dbReference>
<name>A0A6A8M683_9FIRM</name>
<dbReference type="Pfam" id="PF00300">
    <property type="entry name" value="His_Phos_1"/>
    <property type="match status" value="1"/>
</dbReference>
<dbReference type="RefSeq" id="WP_154572329.1">
    <property type="nucleotide sequence ID" value="NZ_DBEZJY010000013.1"/>
</dbReference>
<accession>A0A6A8M683</accession>
<dbReference type="GO" id="GO:0016791">
    <property type="term" value="F:phosphatase activity"/>
    <property type="evidence" value="ECO:0007669"/>
    <property type="project" value="TreeGrafter"/>
</dbReference>
<evidence type="ECO:0000313" key="1">
    <source>
        <dbReference type="EMBL" id="MST68862.1"/>
    </source>
</evidence>
<proteinExistence type="predicted"/>
<dbReference type="Gene3D" id="3.40.50.1240">
    <property type="entry name" value="Phosphoglycerate mutase-like"/>
    <property type="match status" value="1"/>
</dbReference>
<dbReference type="InterPro" id="IPR050275">
    <property type="entry name" value="PGM_Phosphatase"/>
</dbReference>
<dbReference type="EMBL" id="VUNB01000003">
    <property type="protein sequence ID" value="MST68862.1"/>
    <property type="molecule type" value="Genomic_DNA"/>
</dbReference>